<protein>
    <submittedName>
        <fullName evidence="3">Pre-rRNA processing</fullName>
    </submittedName>
</protein>
<evidence type="ECO:0000259" key="2">
    <source>
        <dbReference type="Pfam" id="PF09431"/>
    </source>
</evidence>
<dbReference type="InterPro" id="IPR030125">
    <property type="entry name" value="SPIN90/Ldb17"/>
</dbReference>
<dbReference type="Pfam" id="PF09431">
    <property type="entry name" value="SPIN90_LRD"/>
    <property type="match status" value="1"/>
</dbReference>
<dbReference type="PANTHER" id="PTHR13357">
    <property type="entry name" value="SH3 ADAPTER PROTEIN SPIN90 NCK INTERACTING PROTEIN WITH SH3 DOMAIN"/>
    <property type="match status" value="1"/>
</dbReference>
<gene>
    <name evidence="3" type="primary">LDB17</name>
    <name evidence="3" type="ORF">Q9L58_006478</name>
</gene>
<proteinExistence type="predicted"/>
<sequence>MDDFDVAYSLENEQQFWDELDEIVSTHCETQNLIDGALKSYLTFTSSFTDEYIHTEYDWAKCAFKLLESSLFLKHRSYVRRRMIGRLRKETSNPKLRLIANILLFDGRQNQKTFELMQEEGLFPRLMDMVLGKKDEDRILWGVVLDLLYEMSRVQRLRREDLEAIDDEFIGYLFQLVEEDPDDSNDPYHYPIIRMLLVLNEQYMVSAHAPPVNGPPQGGDAPTNKVIKILCYYGSTYKTFGENIILLLNRESETCLQLLILKLLYLLFTTSATYEYFYTNDLRVLVDVVVRNLLDLPDESAPLRHTYLRVLYPLLEHTQLRHPPHYKRDELLKCLECLSGVRSNHFQPVDQTTVRLVARCANVGWVRTENVHPENPAARILGMSLGHHGQSSVSVMEVAQQSEKPGVYTPSRSRGMGGDGSGMEIAGKG</sequence>
<name>A0ABR3GFH8_9PEZI</name>
<dbReference type="InterPro" id="IPR018556">
    <property type="entry name" value="SPIN90/Ldb17_LRD"/>
</dbReference>
<dbReference type="PANTHER" id="PTHR13357:SF1">
    <property type="entry name" value="NCK-INTERACTING PROTEIN WITH SH3 DOMAIN"/>
    <property type="match status" value="1"/>
</dbReference>
<dbReference type="EMBL" id="JBBBZM010000090">
    <property type="protein sequence ID" value="KAL0634591.1"/>
    <property type="molecule type" value="Genomic_DNA"/>
</dbReference>
<reference evidence="3 4" key="1">
    <citation type="submission" date="2024-02" db="EMBL/GenBank/DDBJ databases">
        <title>Discinaceae phylogenomics.</title>
        <authorList>
            <person name="Dirks A.C."/>
            <person name="James T.Y."/>
        </authorList>
    </citation>
    <scope>NUCLEOTIDE SEQUENCE [LARGE SCALE GENOMIC DNA]</scope>
    <source>
        <strain evidence="3 4">ACD0624</strain>
    </source>
</reference>
<evidence type="ECO:0000313" key="4">
    <source>
        <dbReference type="Proteomes" id="UP001447188"/>
    </source>
</evidence>
<feature type="domain" description="SPIN90/Ldb17 leucine-rich" evidence="2">
    <location>
        <begin position="186"/>
        <end position="331"/>
    </location>
</feature>
<accession>A0ABR3GFH8</accession>
<evidence type="ECO:0000313" key="3">
    <source>
        <dbReference type="EMBL" id="KAL0634591.1"/>
    </source>
</evidence>
<comment type="caution">
    <text evidence="3">The sequence shown here is derived from an EMBL/GenBank/DDBJ whole genome shotgun (WGS) entry which is preliminary data.</text>
</comment>
<keyword evidence="4" id="KW-1185">Reference proteome</keyword>
<evidence type="ECO:0000256" key="1">
    <source>
        <dbReference type="SAM" id="MobiDB-lite"/>
    </source>
</evidence>
<organism evidence="3 4">
    <name type="scientific">Discina gigas</name>
    <dbReference type="NCBI Taxonomy" id="1032678"/>
    <lineage>
        <taxon>Eukaryota</taxon>
        <taxon>Fungi</taxon>
        <taxon>Dikarya</taxon>
        <taxon>Ascomycota</taxon>
        <taxon>Pezizomycotina</taxon>
        <taxon>Pezizomycetes</taxon>
        <taxon>Pezizales</taxon>
        <taxon>Discinaceae</taxon>
        <taxon>Discina</taxon>
    </lineage>
</organism>
<dbReference type="Proteomes" id="UP001447188">
    <property type="component" value="Unassembled WGS sequence"/>
</dbReference>
<feature type="region of interest" description="Disordered" evidence="1">
    <location>
        <begin position="404"/>
        <end position="429"/>
    </location>
</feature>